<gene>
    <name evidence="5" type="ORF">GpartN1_g7518.t1</name>
</gene>
<protein>
    <recommendedName>
        <fullName evidence="4">N-acetyltransferase domain-containing protein</fullName>
    </recommendedName>
</protein>
<dbReference type="AlphaFoldDB" id="A0A9C7UUS3"/>
<evidence type="ECO:0000313" key="6">
    <source>
        <dbReference type="Proteomes" id="UP001061958"/>
    </source>
</evidence>
<organism evidence="5 6">
    <name type="scientific">Galdieria partita</name>
    <dbReference type="NCBI Taxonomy" id="83374"/>
    <lineage>
        <taxon>Eukaryota</taxon>
        <taxon>Rhodophyta</taxon>
        <taxon>Bangiophyceae</taxon>
        <taxon>Galdieriales</taxon>
        <taxon>Galdieriaceae</taxon>
        <taxon>Galdieria</taxon>
    </lineage>
</organism>
<name>A0A9C7UUS3_9RHOD</name>
<dbReference type="SUPFAM" id="SSF55729">
    <property type="entry name" value="Acyl-CoA N-acyltransferases (Nat)"/>
    <property type="match status" value="1"/>
</dbReference>
<evidence type="ECO:0000313" key="5">
    <source>
        <dbReference type="EMBL" id="GJQ15727.1"/>
    </source>
</evidence>
<keyword evidence="3" id="KW-0012">Acyltransferase</keyword>
<comment type="caution">
    <text evidence="5">The sequence shown here is derived from an EMBL/GenBank/DDBJ whole genome shotgun (WGS) entry which is preliminary data.</text>
</comment>
<comment type="similarity">
    <text evidence="1">Belongs to the acetyltransferase family. GNAT subfamily.</text>
</comment>
<feature type="domain" description="N-acetyltransferase" evidence="4">
    <location>
        <begin position="21"/>
        <end position="173"/>
    </location>
</feature>
<keyword evidence="2" id="KW-0808">Transferase</keyword>
<dbReference type="InterPro" id="IPR039135">
    <property type="entry name" value="NAT9-like"/>
</dbReference>
<evidence type="ECO:0000256" key="2">
    <source>
        <dbReference type="ARBA" id="ARBA00022679"/>
    </source>
</evidence>
<dbReference type="InterPro" id="IPR000182">
    <property type="entry name" value="GNAT_dom"/>
</dbReference>
<dbReference type="PANTHER" id="PTHR13256">
    <property type="entry name" value="N-ACETYLTRANSFERASE 9"/>
    <property type="match status" value="1"/>
</dbReference>
<accession>A0A9C7UUS3</accession>
<proteinExistence type="inferred from homology"/>
<evidence type="ECO:0000259" key="4">
    <source>
        <dbReference type="PROSITE" id="PS51186"/>
    </source>
</evidence>
<dbReference type="Pfam" id="PF13302">
    <property type="entry name" value="Acetyltransf_3"/>
    <property type="match status" value="1"/>
</dbReference>
<dbReference type="PROSITE" id="PS51186">
    <property type="entry name" value="GNAT"/>
    <property type="match status" value="1"/>
</dbReference>
<reference evidence="5" key="1">
    <citation type="journal article" date="2022" name="Proc. Natl. Acad. Sci. U.S.A.">
        <title>Life cycle and functional genomics of the unicellular red alga Galdieria for elucidating algal and plant evolution and industrial use.</title>
        <authorList>
            <person name="Hirooka S."/>
            <person name="Itabashi T."/>
            <person name="Ichinose T.M."/>
            <person name="Onuma R."/>
            <person name="Fujiwara T."/>
            <person name="Yamashita S."/>
            <person name="Jong L.W."/>
            <person name="Tomita R."/>
            <person name="Iwane A.H."/>
            <person name="Miyagishima S.Y."/>
        </authorList>
    </citation>
    <scope>NUCLEOTIDE SEQUENCE</scope>
    <source>
        <strain evidence="5">NBRC 102759</strain>
    </source>
</reference>
<dbReference type="InterPro" id="IPR016181">
    <property type="entry name" value="Acyl_CoA_acyltransferase"/>
</dbReference>
<evidence type="ECO:0000256" key="3">
    <source>
        <dbReference type="ARBA" id="ARBA00023315"/>
    </source>
</evidence>
<dbReference type="GO" id="GO:0008080">
    <property type="term" value="F:N-acetyltransferase activity"/>
    <property type="evidence" value="ECO:0007669"/>
    <property type="project" value="InterPro"/>
</dbReference>
<keyword evidence="6" id="KW-1185">Reference proteome</keyword>
<dbReference type="Gene3D" id="3.40.630.30">
    <property type="match status" value="1"/>
</dbReference>
<evidence type="ECO:0000256" key="1">
    <source>
        <dbReference type="ARBA" id="ARBA00009342"/>
    </source>
</evidence>
<dbReference type="Proteomes" id="UP001061958">
    <property type="component" value="Unassembled WGS sequence"/>
</dbReference>
<dbReference type="EMBL" id="BQMJ01000073">
    <property type="protein sequence ID" value="GJQ15727.1"/>
    <property type="molecule type" value="Genomic_DNA"/>
</dbReference>
<dbReference type="OrthoDB" id="5043642at2759"/>
<sequence length="207" mass="24456">MKANEDLCVLGRQVLLVPYEREFVPLYHSWMQNKTLLEQTATEPLSLQEEYENQISWRLDPHKCSFIIIYVQQQQPQRVVGDVNLFLLQDDDSDAAEVEVMIAESSYRRLGLATEAVQLLLLFAHQFLSLNTFIAKISTHNVASMELFQRRLGFEIFRRVPVFSEVHLRKTGVVHVPVRYSSWKRDWYPLCKDWIWTDSTDEKEEYE</sequence>
<dbReference type="PANTHER" id="PTHR13256:SF16">
    <property type="entry name" value="ALPHA_BETA-TUBULIN-N-ACETYLTRANSFERASE 9"/>
    <property type="match status" value="1"/>
</dbReference>
<reference evidence="5" key="2">
    <citation type="submission" date="2022-01" db="EMBL/GenBank/DDBJ databases">
        <authorList>
            <person name="Hirooka S."/>
            <person name="Miyagishima S.Y."/>
        </authorList>
    </citation>
    <scope>NUCLEOTIDE SEQUENCE</scope>
    <source>
        <strain evidence="5">NBRC 102759</strain>
    </source>
</reference>